<keyword evidence="3 6" id="KW-0812">Transmembrane</keyword>
<dbReference type="Pfam" id="PF03706">
    <property type="entry name" value="LPG_synthase_TM"/>
    <property type="match status" value="1"/>
</dbReference>
<organism evidence="7 8">
    <name type="scientific">Pseudobacteriovorax antillogorgiicola</name>
    <dbReference type="NCBI Taxonomy" id="1513793"/>
    <lineage>
        <taxon>Bacteria</taxon>
        <taxon>Pseudomonadati</taxon>
        <taxon>Bdellovibrionota</taxon>
        <taxon>Oligoflexia</taxon>
        <taxon>Oligoflexales</taxon>
        <taxon>Pseudobacteriovoracaceae</taxon>
        <taxon>Pseudobacteriovorax</taxon>
    </lineage>
</organism>
<protein>
    <recommendedName>
        <fullName evidence="9">Lysylphosphatidylglycerol synthase TM region</fullName>
    </recommendedName>
</protein>
<dbReference type="PANTHER" id="PTHR40277:SF1">
    <property type="entry name" value="BLL5419 PROTEIN"/>
    <property type="match status" value="1"/>
</dbReference>
<feature type="transmembrane region" description="Helical" evidence="6">
    <location>
        <begin position="163"/>
        <end position="180"/>
    </location>
</feature>
<evidence type="ECO:0000256" key="5">
    <source>
        <dbReference type="ARBA" id="ARBA00023136"/>
    </source>
</evidence>
<evidence type="ECO:0000256" key="4">
    <source>
        <dbReference type="ARBA" id="ARBA00022989"/>
    </source>
</evidence>
<dbReference type="RefSeq" id="WP_234996155.1">
    <property type="nucleotide sequence ID" value="NZ_FWZT01000022.1"/>
</dbReference>
<evidence type="ECO:0000313" key="8">
    <source>
        <dbReference type="Proteomes" id="UP000192907"/>
    </source>
</evidence>
<keyword evidence="5 6" id="KW-0472">Membrane</keyword>
<evidence type="ECO:0000256" key="3">
    <source>
        <dbReference type="ARBA" id="ARBA00022692"/>
    </source>
</evidence>
<dbReference type="PANTHER" id="PTHR40277">
    <property type="entry name" value="BLL5419 PROTEIN"/>
    <property type="match status" value="1"/>
</dbReference>
<keyword evidence="4 6" id="KW-1133">Transmembrane helix</keyword>
<keyword evidence="2" id="KW-1003">Cell membrane</keyword>
<dbReference type="STRING" id="1513793.SAMN06296036_12252"/>
<comment type="subcellular location">
    <subcellularLocation>
        <location evidence="1">Cell membrane</location>
        <topology evidence="1">Multi-pass membrane protein</topology>
    </subcellularLocation>
</comment>
<name>A0A1Y6CHH3_9BACT</name>
<evidence type="ECO:0000256" key="1">
    <source>
        <dbReference type="ARBA" id="ARBA00004651"/>
    </source>
</evidence>
<evidence type="ECO:0000313" key="7">
    <source>
        <dbReference type="EMBL" id="SMF64547.1"/>
    </source>
</evidence>
<feature type="transmembrane region" description="Helical" evidence="6">
    <location>
        <begin position="186"/>
        <end position="209"/>
    </location>
</feature>
<feature type="transmembrane region" description="Helical" evidence="6">
    <location>
        <begin position="103"/>
        <end position="121"/>
    </location>
</feature>
<keyword evidence="8" id="KW-1185">Reference proteome</keyword>
<dbReference type="InterPro" id="IPR022791">
    <property type="entry name" value="L-PG_synthase/AglD"/>
</dbReference>
<reference evidence="8" key="1">
    <citation type="submission" date="2017-04" db="EMBL/GenBank/DDBJ databases">
        <authorList>
            <person name="Varghese N."/>
            <person name="Submissions S."/>
        </authorList>
    </citation>
    <scope>NUCLEOTIDE SEQUENCE [LARGE SCALE GENOMIC DNA]</scope>
    <source>
        <strain evidence="8">RKEM611</strain>
    </source>
</reference>
<dbReference type="AlphaFoldDB" id="A0A1Y6CHH3"/>
<dbReference type="NCBIfam" id="TIGR00374">
    <property type="entry name" value="flippase-like domain"/>
    <property type="match status" value="1"/>
</dbReference>
<feature type="transmembrane region" description="Helical" evidence="6">
    <location>
        <begin position="15"/>
        <end position="36"/>
    </location>
</feature>
<dbReference type="Proteomes" id="UP000192907">
    <property type="component" value="Unassembled WGS sequence"/>
</dbReference>
<proteinExistence type="predicted"/>
<gene>
    <name evidence="7" type="ORF">SAMN06296036_12252</name>
</gene>
<evidence type="ECO:0000256" key="2">
    <source>
        <dbReference type="ARBA" id="ARBA00022475"/>
    </source>
</evidence>
<feature type="transmembrane region" description="Helical" evidence="6">
    <location>
        <begin position="230"/>
        <end position="253"/>
    </location>
</feature>
<evidence type="ECO:0008006" key="9">
    <source>
        <dbReference type="Google" id="ProtNLM"/>
    </source>
</evidence>
<dbReference type="EMBL" id="FWZT01000022">
    <property type="protein sequence ID" value="SMF64547.1"/>
    <property type="molecule type" value="Genomic_DNA"/>
</dbReference>
<evidence type="ECO:0000256" key="6">
    <source>
        <dbReference type="SAM" id="Phobius"/>
    </source>
</evidence>
<sequence length="267" mass="28896">MDWQEILNLLRASNAWLLILAFVVFNASKALSAIRLKRIVDQLELKLDLREHLRLCYVGMLYSNLLPGNIGGDGYKGFTLKRSSHLSTHQVIASLALDRGSGLLALILLAAAFFLLSPISLFLHQELWLILGILVIIVAYDLAIRKIFPTVSMSRYQALRDSIGVQGLQAISAYFALLSFPNSQDVTSYITLFLISSVAATLPLTIGGIGIRELVSGSLAAYLGINVQTAVLMAFALFVIAGLSSLLGLFGAAEYRIGPQPLSNSSG</sequence>
<dbReference type="GO" id="GO:0005886">
    <property type="term" value="C:plasma membrane"/>
    <property type="evidence" value="ECO:0007669"/>
    <property type="project" value="UniProtKB-SubCell"/>
</dbReference>
<feature type="transmembrane region" description="Helical" evidence="6">
    <location>
        <begin position="127"/>
        <end position="143"/>
    </location>
</feature>
<accession>A0A1Y6CHH3</accession>